<dbReference type="Proteomes" id="UP000186868">
    <property type="component" value="Unassembled WGS sequence"/>
</dbReference>
<evidence type="ECO:0000313" key="1">
    <source>
        <dbReference type="EMBL" id="OKH26512.1"/>
    </source>
</evidence>
<dbReference type="EMBL" id="MRCB01000001">
    <property type="protein sequence ID" value="OKH26512.1"/>
    <property type="molecule type" value="Genomic_DNA"/>
</dbReference>
<comment type="caution">
    <text evidence="1">The sequence shown here is derived from an EMBL/GenBank/DDBJ whole genome shotgun (WGS) entry which is preliminary data.</text>
</comment>
<proteinExistence type="predicted"/>
<reference evidence="1 2" key="1">
    <citation type="submission" date="2016-11" db="EMBL/GenBank/DDBJ databases">
        <title>Draft Genome Sequences of Nine Cyanobacterial Strains from Diverse Habitats.</title>
        <authorList>
            <person name="Zhu T."/>
            <person name="Hou S."/>
            <person name="Lu X."/>
            <person name="Hess W.R."/>
        </authorList>
    </citation>
    <scope>NUCLEOTIDE SEQUENCE [LARGE SCALE GENOMIC DNA]</scope>
    <source>
        <strain evidence="1 2">NIES-593</strain>
    </source>
</reference>
<evidence type="ECO:0000313" key="2">
    <source>
        <dbReference type="Proteomes" id="UP000186868"/>
    </source>
</evidence>
<dbReference type="AlphaFoldDB" id="A0A1U7HSF5"/>
<accession>A0A1U7HSF5</accession>
<gene>
    <name evidence="1" type="ORF">NIES593_00120</name>
</gene>
<protein>
    <submittedName>
        <fullName evidence="1">Uncharacterized protein</fullName>
    </submittedName>
</protein>
<sequence length="939" mass="109148">MTRDDYEKQLRKIVLHSADIIPEKVAEYLQEVAKYGYTDTKKEILKEYKPLVAHIPKVFVDFALDIFIKKPRMRRLPPPITSDNFEEAEDSKLNTNLHSYLFQEIIPDDDYEPFDFSKLEIEDFNEFLPPAHVQGPFLYLLQKNEDEGLRLVQTLTNFAVAKWREREQKLQYDESGIIPLPVIIDLPSEAHEFWGNADIYCWYRGTSVGPYPVISALMALEVWMERQIEAGRNVEELFEKILLGSNCVAVLGICLGITLAYPDQCLRAAIPIISSPFVWEMDINRWVNDHSNPWKILPEFERPSVKWIYELIEERNKRPQRALEARHLAQLYILSNDESLRLPVEEAIAKFTQNLPFFYQDETENAEAIAIIRERMENYQAYGNRANYRIKDIGDKQMIWVEPPEDIRKRNEVELNPISKLQSWLGLCMWAQKTIEQGTAADDITIEQAVASVKELQQAGDFSLPYENTEQISRRLEAIASVAAAILIADFEWAQTQNLVTWSRDILIAAARMPDANQAHIISFHPKVSAGRGLGMLIAHNAADLEVRQQVLMLLGEEQEEVVKAIFCSLYQVWEVDEILCWNALSLILSLCLIPANIAFGRHVGNFDTNFDEKEKWQKTLIANHLDNLNQNQFPVIPKVPSVKEIIFSQKLATIFLYALPIHELFKNPRTKQIILQLTDDLIAWTVEANTLEDENRRYHDRPPFEWNYSFFRWASYLMRSLSYEEARQHILNPVRNCWSKAPRITTDLLDGYIEYHIAYLEPLTTEAILGWREICNWVLDSSEIARWANNAYLSNDMSDTVSRILFVQLGKCWFKEEWSHAALFSDIIEKWVKVIGHNPQAFSYLITMLSSSGWQFAPEPTLQWLTQCVNASTHPLWQERDNSERTAELLQRIWNNFEKQIRDRTATLQRYSDLVYRLVDAGVPLAGLLRQKLEQRSK</sequence>
<dbReference type="STRING" id="1921803.NIES593_00120"/>
<dbReference type="RefSeq" id="WP_073597664.1">
    <property type="nucleotide sequence ID" value="NZ_MRCB01000001.1"/>
</dbReference>
<dbReference type="OrthoDB" id="7591734at2"/>
<organism evidence="1 2">
    <name type="scientific">Hydrococcus rivularis NIES-593</name>
    <dbReference type="NCBI Taxonomy" id="1921803"/>
    <lineage>
        <taxon>Bacteria</taxon>
        <taxon>Bacillati</taxon>
        <taxon>Cyanobacteriota</taxon>
        <taxon>Cyanophyceae</taxon>
        <taxon>Pleurocapsales</taxon>
        <taxon>Hydrococcaceae</taxon>
        <taxon>Hydrococcus</taxon>
    </lineage>
</organism>
<name>A0A1U7HSF5_9CYAN</name>
<keyword evidence="2" id="KW-1185">Reference proteome</keyword>